<dbReference type="AlphaFoldDB" id="A0A9K3L3V9"/>
<dbReference type="InterPro" id="IPR050738">
    <property type="entry name" value="Sulfatase"/>
</dbReference>
<feature type="domain" description="Sulfatase N-terminal" evidence="2">
    <location>
        <begin position="17"/>
        <end position="409"/>
    </location>
</feature>
<accession>A0A9K3L3V9</accession>
<evidence type="ECO:0000256" key="1">
    <source>
        <dbReference type="ARBA" id="ARBA00008779"/>
    </source>
</evidence>
<evidence type="ECO:0000259" key="2">
    <source>
        <dbReference type="Pfam" id="PF00884"/>
    </source>
</evidence>
<reference evidence="3" key="2">
    <citation type="submission" date="2021-04" db="EMBL/GenBank/DDBJ databases">
        <authorList>
            <person name="Podell S."/>
        </authorList>
    </citation>
    <scope>NUCLEOTIDE SEQUENCE</scope>
    <source>
        <strain evidence="3">Hildebrandi</strain>
    </source>
</reference>
<dbReference type="PANTHER" id="PTHR42693">
    <property type="entry name" value="ARYLSULFATASE FAMILY MEMBER"/>
    <property type="match status" value="1"/>
</dbReference>
<name>A0A9K3L3V9_9STRA</name>
<organism evidence="3 4">
    <name type="scientific">Nitzschia inconspicua</name>
    <dbReference type="NCBI Taxonomy" id="303405"/>
    <lineage>
        <taxon>Eukaryota</taxon>
        <taxon>Sar</taxon>
        <taxon>Stramenopiles</taxon>
        <taxon>Ochrophyta</taxon>
        <taxon>Bacillariophyta</taxon>
        <taxon>Bacillariophyceae</taxon>
        <taxon>Bacillariophycidae</taxon>
        <taxon>Bacillariales</taxon>
        <taxon>Bacillariaceae</taxon>
        <taxon>Nitzschia</taxon>
    </lineage>
</organism>
<dbReference type="InterPro" id="IPR000917">
    <property type="entry name" value="Sulfatase_N"/>
</dbReference>
<proteinExistence type="inferred from homology"/>
<gene>
    <name evidence="3" type="ORF">IV203_003647</name>
</gene>
<dbReference type="PANTHER" id="PTHR42693:SF49">
    <property type="entry name" value="SULFATASE N-TERMINAL DOMAIN-CONTAINING PROTEIN"/>
    <property type="match status" value="1"/>
</dbReference>
<evidence type="ECO:0000313" key="4">
    <source>
        <dbReference type="Proteomes" id="UP000693970"/>
    </source>
</evidence>
<dbReference type="Proteomes" id="UP000693970">
    <property type="component" value="Unassembled WGS sequence"/>
</dbReference>
<reference evidence="3" key="1">
    <citation type="journal article" date="2021" name="Sci. Rep.">
        <title>Diploid genomic architecture of Nitzschia inconspicua, an elite biomass production diatom.</title>
        <authorList>
            <person name="Oliver A."/>
            <person name="Podell S."/>
            <person name="Pinowska A."/>
            <person name="Traller J.C."/>
            <person name="Smith S.R."/>
            <person name="McClure R."/>
            <person name="Beliaev A."/>
            <person name="Bohutskyi P."/>
            <person name="Hill E.A."/>
            <person name="Rabines A."/>
            <person name="Zheng H."/>
            <person name="Allen L.Z."/>
            <person name="Kuo A."/>
            <person name="Grigoriev I.V."/>
            <person name="Allen A.E."/>
            <person name="Hazlebeck D."/>
            <person name="Allen E.E."/>
        </authorList>
    </citation>
    <scope>NUCLEOTIDE SEQUENCE</scope>
    <source>
        <strain evidence="3">Hildebrandi</strain>
    </source>
</reference>
<dbReference type="OrthoDB" id="195633at2759"/>
<dbReference type="Pfam" id="PF00884">
    <property type="entry name" value="Sulfatase"/>
    <property type="match status" value="1"/>
</dbReference>
<comment type="similarity">
    <text evidence="1">Belongs to the sulfatase family.</text>
</comment>
<evidence type="ECO:0000313" key="3">
    <source>
        <dbReference type="EMBL" id="KAG7354291.1"/>
    </source>
</evidence>
<dbReference type="GO" id="GO:0004065">
    <property type="term" value="F:arylsulfatase activity"/>
    <property type="evidence" value="ECO:0007669"/>
    <property type="project" value="TreeGrafter"/>
</dbReference>
<keyword evidence="4" id="KW-1185">Reference proteome</keyword>
<protein>
    <submittedName>
        <fullName evidence="3">Sulfatase</fullName>
    </submittedName>
</protein>
<dbReference type="EMBL" id="JAGRRH010000016">
    <property type="protein sequence ID" value="KAG7354291.1"/>
    <property type="molecule type" value="Genomic_DNA"/>
</dbReference>
<comment type="caution">
    <text evidence="3">The sequence shown here is derived from an EMBL/GenBank/DDBJ whole genome shotgun (WGS) entry which is preliminary data.</text>
</comment>
<sequence>MSSSNSNYGTYSPALPSFLFLLADDIGWGDFSYNNGTALTPNIDAWAKRDGSVLLQDFHSGGTVCSPTRATILTGRHHFRDCVDFVYGCSDMSQCVPNFEFAPSKTFTVGDAVRTAFPEEYDGNGVFFAGKWHLGSFFNDSEAYGGTTSSPLTHGFNKMNATIEVAPTATLNCQCKAEWKKHCKFGHYHEPNHCFPEGECCFNYWWDDPMAPHGVTNLTWPTPLDDSLYLADAFSRFLEERSSSEKPFLAQISFHHCHIPFIASEKAKRDCAAGKTCRLPEKGEPPYTDQELDYYACLTELDNAVGIILRAVQEYGYYNNTMIWFATDNGPEHNCPPLGLCQKADTLPHRPVEGPGSSGPLRGRKRDIYEGGHRVPGVVSYPSEVRGGNHITWETVTTMDFLPTVMEILKVERPENQRTWAMDGRSILPLLRNPANFTWKETTEGVRSLGIAYRHHDRKVADGWGFRFGPWKYVHGSMSCTVAECQRPQLYNLEDDLGERHDLSAKHPYILANMTTQFNQWFHSVSKSRHEESKCRLADLLQLPGSSRTDREIN</sequence>